<name>A0A9Q8P9H7_PASFU</name>
<accession>A0A9Q8P9H7</accession>
<proteinExistence type="predicted"/>
<feature type="compositionally biased region" description="Polar residues" evidence="1">
    <location>
        <begin position="341"/>
        <end position="351"/>
    </location>
</feature>
<evidence type="ECO:0000256" key="1">
    <source>
        <dbReference type="SAM" id="MobiDB-lite"/>
    </source>
</evidence>
<feature type="region of interest" description="Disordered" evidence="1">
    <location>
        <begin position="189"/>
        <end position="262"/>
    </location>
</feature>
<reference evidence="2" key="2">
    <citation type="journal article" date="2022" name="Microb. Genom.">
        <title>A chromosome-scale genome assembly of the tomato pathogen Cladosporium fulvum reveals a compartmentalized genome architecture and the presence of a dispensable chromosome.</title>
        <authorList>
            <person name="Zaccaron A.Z."/>
            <person name="Chen L.H."/>
            <person name="Samaras A."/>
            <person name="Stergiopoulos I."/>
        </authorList>
    </citation>
    <scope>NUCLEOTIDE SEQUENCE</scope>
    <source>
        <strain evidence="2">Race5_Kim</strain>
    </source>
</reference>
<dbReference type="GeneID" id="71985820"/>
<dbReference type="EMBL" id="CP090167">
    <property type="protein sequence ID" value="UJO17956.1"/>
    <property type="molecule type" value="Genomic_DNA"/>
</dbReference>
<evidence type="ECO:0000313" key="3">
    <source>
        <dbReference type="Proteomes" id="UP000756132"/>
    </source>
</evidence>
<feature type="compositionally biased region" description="Polar residues" evidence="1">
    <location>
        <begin position="358"/>
        <end position="370"/>
    </location>
</feature>
<feature type="region of interest" description="Disordered" evidence="1">
    <location>
        <begin position="140"/>
        <end position="176"/>
    </location>
</feature>
<feature type="region of interest" description="Disordered" evidence="1">
    <location>
        <begin position="1"/>
        <end position="61"/>
    </location>
</feature>
<feature type="compositionally biased region" description="Low complexity" evidence="1">
    <location>
        <begin position="235"/>
        <end position="244"/>
    </location>
</feature>
<dbReference type="Proteomes" id="UP000756132">
    <property type="component" value="Chromosome 5"/>
</dbReference>
<feature type="compositionally biased region" description="Polar residues" evidence="1">
    <location>
        <begin position="189"/>
        <end position="199"/>
    </location>
</feature>
<feature type="compositionally biased region" description="Basic and acidic residues" evidence="1">
    <location>
        <begin position="225"/>
        <end position="234"/>
    </location>
</feature>
<feature type="region of interest" description="Disordered" evidence="1">
    <location>
        <begin position="499"/>
        <end position="534"/>
    </location>
</feature>
<dbReference type="OrthoDB" id="3650891at2759"/>
<dbReference type="RefSeq" id="XP_047762322.1">
    <property type="nucleotide sequence ID" value="XM_047905090.1"/>
</dbReference>
<protein>
    <submittedName>
        <fullName evidence="2">Uncharacterized protein</fullName>
    </submittedName>
</protein>
<dbReference type="OMA" id="CWRCEMA"/>
<dbReference type="KEGG" id="ffu:CLAFUR5_05942"/>
<feature type="region of interest" description="Disordered" evidence="1">
    <location>
        <begin position="341"/>
        <end position="372"/>
    </location>
</feature>
<reference evidence="2" key="1">
    <citation type="submission" date="2021-12" db="EMBL/GenBank/DDBJ databases">
        <authorList>
            <person name="Zaccaron A."/>
            <person name="Stergiopoulos I."/>
        </authorList>
    </citation>
    <scope>NUCLEOTIDE SEQUENCE</scope>
    <source>
        <strain evidence="2">Race5_Kim</strain>
    </source>
</reference>
<sequence>MPIAVAMNPNGPHPSSTEKQLASERLDTVHPADDSSSRSDTRRANARATRTSSMEVSPSERSLRYATMNAVPASPEMIISCAARRTAAIPRSARSSNACSTSPVSTSRVIATDTVRTDELLSSFPAPPVPWDAARPGRLARSTLPQKRPSWSIFPRSAPRTDQDIAPASKQPRSAISCGVSSVVQGRSIASNAGSSSPQWRGESWNRDRHSGVPLNGVATTSLHSFDRRSERQSGESASAQASSLRTRALHGPASDRSENQRAIVNGAHRYNRGRAVPGELAVFAPSVDTAKSLTPDQLTDPTPVIQGPSFCKHRLAKLKARQLHIPSPHVVGLATFDGSNGASEVPSSHSIDAPSTGVHTSTPVPSPTRQPEMHIGGAPTTGSATETLTTAASDPMLVSNTGIGPPGEVAATSGAASVTASGRAKLVQRRNEQGTWRTRMSKTTCWRCEMAAVQESWWHKIKYALQYTCLCHYRGYYNEEDREWKHERKRAIWRSRGSRVGIGPHGAEDSAGDARQGTFAPVAGDNVVDGRGR</sequence>
<gene>
    <name evidence="2" type="ORF">CLAFUR5_05942</name>
</gene>
<keyword evidence="3" id="KW-1185">Reference proteome</keyword>
<evidence type="ECO:0000313" key="2">
    <source>
        <dbReference type="EMBL" id="UJO17956.1"/>
    </source>
</evidence>
<dbReference type="AlphaFoldDB" id="A0A9Q8P9H7"/>
<organism evidence="2 3">
    <name type="scientific">Passalora fulva</name>
    <name type="common">Tomato leaf mold</name>
    <name type="synonym">Cladosporium fulvum</name>
    <dbReference type="NCBI Taxonomy" id="5499"/>
    <lineage>
        <taxon>Eukaryota</taxon>
        <taxon>Fungi</taxon>
        <taxon>Dikarya</taxon>
        <taxon>Ascomycota</taxon>
        <taxon>Pezizomycotina</taxon>
        <taxon>Dothideomycetes</taxon>
        <taxon>Dothideomycetidae</taxon>
        <taxon>Mycosphaerellales</taxon>
        <taxon>Mycosphaerellaceae</taxon>
        <taxon>Fulvia</taxon>
    </lineage>
</organism>
<feature type="compositionally biased region" description="Basic and acidic residues" evidence="1">
    <location>
        <begin position="21"/>
        <end position="43"/>
    </location>
</feature>